<dbReference type="Gene3D" id="3.30.310.130">
    <property type="entry name" value="Ubiquitin-related"/>
    <property type="match status" value="1"/>
</dbReference>
<dbReference type="GO" id="GO:0006508">
    <property type="term" value="P:proteolysis"/>
    <property type="evidence" value="ECO:0007669"/>
    <property type="project" value="UniProtKB-KW"/>
</dbReference>
<gene>
    <name evidence="5" type="ORF">KQX54_019472</name>
</gene>
<keyword evidence="6" id="KW-1185">Reference proteome</keyword>
<evidence type="ECO:0000313" key="6">
    <source>
        <dbReference type="Proteomes" id="UP000826195"/>
    </source>
</evidence>
<accession>A0AAV7IS66</accession>
<proteinExistence type="inferred from homology"/>
<comment type="caution">
    <text evidence="5">The sequence shown here is derived from an EMBL/GenBank/DDBJ whole genome shotgun (WGS) entry which is preliminary data.</text>
</comment>
<evidence type="ECO:0000259" key="4">
    <source>
        <dbReference type="Pfam" id="PF02902"/>
    </source>
</evidence>
<dbReference type="GO" id="GO:0008234">
    <property type="term" value="F:cysteine-type peptidase activity"/>
    <property type="evidence" value="ECO:0007669"/>
    <property type="project" value="InterPro"/>
</dbReference>
<feature type="domain" description="Ubiquitin-like protease family profile" evidence="4">
    <location>
        <begin position="307"/>
        <end position="374"/>
    </location>
</feature>
<evidence type="ECO:0000256" key="3">
    <source>
        <dbReference type="ARBA" id="ARBA00022801"/>
    </source>
</evidence>
<dbReference type="Gene3D" id="1.10.418.20">
    <property type="match status" value="1"/>
</dbReference>
<sequence length="396" mass="44760">MTKFTNRPTCAVTAAEQSIVELVQASIEGHEEKTLRVDPGSNDCKVPPENVVIQLGSWSDSNEDIDLGVFENTDVISTRTPEIDPTSDFSIYDLSIGCEIEIETEAMSASDHLSYVCEKPPHFINLIYEEECKVVHQIMENARAEKEASGKNAMVNETESAVKELLKLQYETDGFLFEVDSSLAETALMTEKSSVINSEANISSIKPSSRSTRKIPNNGPVQEVNHQMELLFKIYEPIVGNAEHIDVSTVNFKVTKQSLTGLFSPNCLKDEIINVYLKILERDSNFTVRVVDTFWYNTINKKVSAKRLKKDVIEKYLQSLGEKRWSKIHEKNIALQTNSYDCGVYTCFFAKQLIMSESLQKFSSNMNDFRIEMLCSILSNCKAMHKEKPKNVSEMI</sequence>
<dbReference type="SUPFAM" id="SSF54001">
    <property type="entry name" value="Cysteine proteinases"/>
    <property type="match status" value="1"/>
</dbReference>
<evidence type="ECO:0000256" key="2">
    <source>
        <dbReference type="ARBA" id="ARBA00022670"/>
    </source>
</evidence>
<dbReference type="InterPro" id="IPR003653">
    <property type="entry name" value="Peptidase_C48_C"/>
</dbReference>
<comment type="similarity">
    <text evidence="1">Belongs to the peptidase C48 family.</text>
</comment>
<dbReference type="AlphaFoldDB" id="A0AAV7IS66"/>
<protein>
    <recommendedName>
        <fullName evidence="4">Ubiquitin-like protease family profile domain-containing protein</fullName>
    </recommendedName>
</protein>
<keyword evidence="2" id="KW-0645">Protease</keyword>
<organism evidence="5 6">
    <name type="scientific">Cotesia glomerata</name>
    <name type="common">Lepidopteran parasitic wasp</name>
    <name type="synonym">Apanteles glomeratus</name>
    <dbReference type="NCBI Taxonomy" id="32391"/>
    <lineage>
        <taxon>Eukaryota</taxon>
        <taxon>Metazoa</taxon>
        <taxon>Ecdysozoa</taxon>
        <taxon>Arthropoda</taxon>
        <taxon>Hexapoda</taxon>
        <taxon>Insecta</taxon>
        <taxon>Pterygota</taxon>
        <taxon>Neoptera</taxon>
        <taxon>Endopterygota</taxon>
        <taxon>Hymenoptera</taxon>
        <taxon>Apocrita</taxon>
        <taxon>Ichneumonoidea</taxon>
        <taxon>Braconidae</taxon>
        <taxon>Microgastrinae</taxon>
        <taxon>Cotesia</taxon>
    </lineage>
</organism>
<evidence type="ECO:0000313" key="5">
    <source>
        <dbReference type="EMBL" id="KAH0555500.1"/>
    </source>
</evidence>
<name>A0AAV7IS66_COTGL</name>
<dbReference type="Proteomes" id="UP000826195">
    <property type="component" value="Unassembled WGS sequence"/>
</dbReference>
<reference evidence="5 6" key="1">
    <citation type="journal article" date="2021" name="J. Hered.">
        <title>A chromosome-level genome assembly of the parasitoid wasp, Cotesia glomerata (Hymenoptera: Braconidae).</title>
        <authorList>
            <person name="Pinto B.J."/>
            <person name="Weis J.J."/>
            <person name="Gamble T."/>
            <person name="Ode P.J."/>
            <person name="Paul R."/>
            <person name="Zaspel J.M."/>
        </authorList>
    </citation>
    <scope>NUCLEOTIDE SEQUENCE [LARGE SCALE GENOMIC DNA]</scope>
    <source>
        <strain evidence="5">CgM1</strain>
    </source>
</reference>
<keyword evidence="3" id="KW-0378">Hydrolase</keyword>
<dbReference type="Pfam" id="PF02902">
    <property type="entry name" value="Peptidase_C48"/>
    <property type="match status" value="1"/>
</dbReference>
<dbReference type="Gene3D" id="3.40.395.10">
    <property type="entry name" value="Adenoviral Proteinase, Chain A"/>
    <property type="match status" value="1"/>
</dbReference>
<dbReference type="EMBL" id="JAHXZJ010001119">
    <property type="protein sequence ID" value="KAH0555500.1"/>
    <property type="molecule type" value="Genomic_DNA"/>
</dbReference>
<evidence type="ECO:0000256" key="1">
    <source>
        <dbReference type="ARBA" id="ARBA00005234"/>
    </source>
</evidence>
<dbReference type="InterPro" id="IPR038765">
    <property type="entry name" value="Papain-like_cys_pep_sf"/>
</dbReference>